<gene>
    <name evidence="1" type="primary">tssI</name>
    <name evidence="1" type="ORF">OXU80_20245</name>
</gene>
<name>A0ACD4NJZ4_9HYPH</name>
<protein>
    <submittedName>
        <fullName evidence="1">Type VI secretion system tip protein TssI/VgrG</fullName>
    </submittedName>
</protein>
<evidence type="ECO:0000313" key="1">
    <source>
        <dbReference type="EMBL" id="WAJ27165.1"/>
    </source>
</evidence>
<keyword evidence="2" id="KW-1185">Reference proteome</keyword>
<evidence type="ECO:0000313" key="2">
    <source>
        <dbReference type="Proteomes" id="UP001163223"/>
    </source>
</evidence>
<sequence length="734" mass="79674">MNDVPVMNDFIQASRLLRIETPLGTDAFLMERFQGREAVNELFSFQAVIRAKRDDVSPQDLVGKNVQVSLDRGDEGPRRVWDGLVTNLTEEPRLTRSLRQYVLTLRPDLWLLSQRSDCRIWLNRTSLEIAETLLSEHGLRAPDASGVLSPPPARPYSVQWNETDLAFLLRRLEEDGLFFWVRQTDEGQVLALADGASGWDAGADGDTGAVRFAAGSTDRDHVSSWNRHFAFTPGRRAGRDWNFETPTTVPESAAPSLVKLPRNGAYELYEYPARALDNAASEAATKLRMQAVEADHERIEAASTTRNLAPGAKLTPYDVANPEHSFETGVVTAIEHFAHDTTYETGGDHPIYRNRFEALPARLGLTPHRTTPRPRIEGTQIAIVAGPPGEEIHTEEFGRVKLWFPWDRRARKDGSDTVWVRVGQSWGGGTWGSQIIPRIGMEVAVTFLDGDPDRPLVVGVVANPVNKVPYDLPANKTRMVLRSDSHKANGYNELSFEDEAGQENMFLHAQKDMTQKVLNNRISRVDAHQVESIGQNKSTDVGGNHQEKIGGSVNLSVGGGLGAPLLSMLGGLVAAGGTDSQFGSAAIDDPLLQAFTATVAAVGAPAEFASLGANAAVTAAGNFATKGGTESASAGAGLGRLLDQAMPLSGVMTTVVEKFRSDTVGMARTEQVGLYKNTTVGHTMTINAGEEFIIKCGQSRLIMDKDGNVTITGTKFNFAASGHVQINGEIIDLN</sequence>
<dbReference type="Proteomes" id="UP001163223">
    <property type="component" value="Chromosome"/>
</dbReference>
<accession>A0ACD4NJZ4</accession>
<organism evidence="1 2">
    <name type="scientific">Antarcticirhabdus aurantiaca</name>
    <dbReference type="NCBI Taxonomy" id="2606717"/>
    <lineage>
        <taxon>Bacteria</taxon>
        <taxon>Pseudomonadati</taxon>
        <taxon>Pseudomonadota</taxon>
        <taxon>Alphaproteobacteria</taxon>
        <taxon>Hyphomicrobiales</taxon>
        <taxon>Aurantimonadaceae</taxon>
        <taxon>Antarcticirhabdus</taxon>
    </lineage>
</organism>
<reference evidence="1" key="1">
    <citation type="submission" date="2022-11" db="EMBL/GenBank/DDBJ databases">
        <title>beta-Carotene-producing bacterium, Jeongeuplla avenae sp. nov., alleviates the salt stress of Arabidopsis seedlings.</title>
        <authorList>
            <person name="Jiang L."/>
            <person name="Lee J."/>
        </authorList>
    </citation>
    <scope>NUCLEOTIDE SEQUENCE</scope>
    <source>
        <strain evidence="1">DY_R2A_6</strain>
    </source>
</reference>
<dbReference type="EMBL" id="CP113520">
    <property type="protein sequence ID" value="WAJ27165.1"/>
    <property type="molecule type" value="Genomic_DNA"/>
</dbReference>
<proteinExistence type="predicted"/>